<feature type="compositionally biased region" description="Low complexity" evidence="4">
    <location>
        <begin position="156"/>
        <end position="171"/>
    </location>
</feature>
<comment type="caution">
    <text evidence="7">The sequence shown here is derived from an EMBL/GenBank/DDBJ whole genome shotgun (WGS) entry which is preliminary data.</text>
</comment>
<protein>
    <recommendedName>
        <fullName evidence="9">DNA-binding protein REB1</fullName>
    </recommendedName>
</protein>
<evidence type="ECO:0000256" key="1">
    <source>
        <dbReference type="ARBA" id="ARBA00004123"/>
    </source>
</evidence>
<dbReference type="Proteomes" id="UP001202479">
    <property type="component" value="Unassembled WGS sequence"/>
</dbReference>
<feature type="compositionally biased region" description="Basic and acidic residues" evidence="4">
    <location>
        <begin position="51"/>
        <end position="60"/>
    </location>
</feature>
<evidence type="ECO:0008006" key="9">
    <source>
        <dbReference type="Google" id="ProtNLM"/>
    </source>
</evidence>
<feature type="compositionally biased region" description="Basic residues" evidence="4">
    <location>
        <begin position="76"/>
        <end position="95"/>
    </location>
</feature>
<name>A0AAI9SUG4_9ASCO</name>
<dbReference type="PROSITE" id="PS50090">
    <property type="entry name" value="MYB_LIKE"/>
    <property type="match status" value="2"/>
</dbReference>
<dbReference type="SMART" id="SM00717">
    <property type="entry name" value="SANT"/>
    <property type="match status" value="2"/>
</dbReference>
<gene>
    <name evidence="7" type="ORF">KGF56_004176</name>
</gene>
<dbReference type="GO" id="GO:0003700">
    <property type="term" value="F:DNA-binding transcription factor activity"/>
    <property type="evidence" value="ECO:0007669"/>
    <property type="project" value="TreeGrafter"/>
</dbReference>
<reference evidence="7" key="1">
    <citation type="journal article" date="2022" name="DNA Res.">
        <title>Genome analysis of five recently described species of the CUG-Ser clade uncovers Candida theae as a new hybrid lineage with pathogenic potential in the Candida parapsilosis species complex.</title>
        <authorList>
            <person name="Mixao V."/>
            <person name="Del Olmo V."/>
            <person name="Hegedusova E."/>
            <person name="Saus E."/>
            <person name="Pryszcz L."/>
            <person name="Cillingova A."/>
            <person name="Nosek J."/>
            <person name="Gabaldon T."/>
        </authorList>
    </citation>
    <scope>NUCLEOTIDE SEQUENCE</scope>
    <source>
        <strain evidence="7">CBS 10844</strain>
    </source>
</reference>
<evidence type="ECO:0000313" key="7">
    <source>
        <dbReference type="EMBL" id="KAI3403116.2"/>
    </source>
</evidence>
<evidence type="ECO:0000256" key="4">
    <source>
        <dbReference type="SAM" id="MobiDB-lite"/>
    </source>
</evidence>
<organism evidence="7 8">
    <name type="scientific">Candida oxycetoniae</name>
    <dbReference type="NCBI Taxonomy" id="497107"/>
    <lineage>
        <taxon>Eukaryota</taxon>
        <taxon>Fungi</taxon>
        <taxon>Dikarya</taxon>
        <taxon>Ascomycota</taxon>
        <taxon>Saccharomycotina</taxon>
        <taxon>Pichiomycetes</taxon>
        <taxon>Debaryomycetaceae</taxon>
        <taxon>Candida/Lodderomyces clade</taxon>
        <taxon>Candida</taxon>
    </lineage>
</organism>
<evidence type="ECO:0000256" key="3">
    <source>
        <dbReference type="ARBA" id="ARBA00023242"/>
    </source>
</evidence>
<evidence type="ECO:0000313" key="8">
    <source>
        <dbReference type="Proteomes" id="UP001202479"/>
    </source>
</evidence>
<dbReference type="PROSITE" id="PS51294">
    <property type="entry name" value="HTH_MYB"/>
    <property type="match status" value="2"/>
</dbReference>
<dbReference type="Gene3D" id="1.10.10.60">
    <property type="entry name" value="Homeodomain-like"/>
    <property type="match status" value="2"/>
</dbReference>
<dbReference type="RefSeq" id="XP_049178863.1">
    <property type="nucleotide sequence ID" value="XM_049325588.1"/>
</dbReference>
<dbReference type="Pfam" id="PF13921">
    <property type="entry name" value="Myb_DNA-bind_6"/>
    <property type="match status" value="1"/>
</dbReference>
<feature type="region of interest" description="Disordered" evidence="4">
    <location>
        <begin position="1"/>
        <end position="172"/>
    </location>
</feature>
<keyword evidence="2" id="KW-0238">DNA-binding</keyword>
<evidence type="ECO:0000256" key="2">
    <source>
        <dbReference type="ARBA" id="ARBA00023125"/>
    </source>
</evidence>
<dbReference type="InterPro" id="IPR017930">
    <property type="entry name" value="Myb_dom"/>
</dbReference>
<feature type="domain" description="HTH myb-type" evidence="6">
    <location>
        <begin position="459"/>
        <end position="488"/>
    </location>
</feature>
<dbReference type="SUPFAM" id="SSF46689">
    <property type="entry name" value="Homeodomain-like"/>
    <property type="match status" value="2"/>
</dbReference>
<keyword evidence="3" id="KW-0539">Nucleus</keyword>
<feature type="domain" description="HTH myb-type" evidence="6">
    <location>
        <begin position="365"/>
        <end position="413"/>
    </location>
</feature>
<feature type="domain" description="Myb-like" evidence="5">
    <location>
        <begin position="412"/>
        <end position="484"/>
    </location>
</feature>
<keyword evidence="8" id="KW-1185">Reference proteome</keyword>
<evidence type="ECO:0000259" key="5">
    <source>
        <dbReference type="PROSITE" id="PS50090"/>
    </source>
</evidence>
<dbReference type="PANTHER" id="PTHR46380">
    <property type="entry name" value="CYCLIN-D-BINDING MYB-LIKE TRANSCRIPTION FACTOR 1"/>
    <property type="match status" value="1"/>
</dbReference>
<sequence>MKTHKRKHTSDWASSGEKGKVVNLKHLHKESVSGKVSVKDKGRVKNAVDANVKRSKDKYDGNSNSFGEETLYSVKSKGKKRKSKENSHQKHKKKVKSDGVEVNGRRDNVGGRDELDKDAKGIETEPNAREEGDTNEEKFPQEKLPQEKLLQETKSEINSPTSSSCSSSSSSLVVHKNGTKSVCFETMDRACDLNEEQQARLLAAANAMVEEEELNDGENTPKELEDGESANTLKELEDDFSTAANSDDTFTARHSDEDYKGIFDIDDLIHVTAEKANKWYEENVPLEKRDKPRPFVRDEDEIIDFYLAGVCRLRSWTRAQLCERIWTEERKVDKFWKHVCKAISYRSQSSVYKHIRRRYHIFDTRAKWTSEDDARLRDLAVVHVGKWKQIGELLGRMPEDCRDRWRNYLKCGNSRASKKWSAEEEARLIKVVNELVYDLRITTTTTSEDSLESAIKKINWTIISEKMNGTRSRIQCRYKWTQLNAKESKITVQCKMSTNNNQVEIWILKKIRELKYPSLEKVNWKRIMKCYNKENLDDRRWGVDDRRLVDDKRLVDDFKQLVYSLMEAEPNSSNSKEFRAFLKKRIKKLEEEQHKTIVN</sequence>
<dbReference type="AlphaFoldDB" id="A0AAI9SUG4"/>
<proteinExistence type="predicted"/>
<evidence type="ECO:0000259" key="6">
    <source>
        <dbReference type="PROSITE" id="PS51294"/>
    </source>
</evidence>
<dbReference type="InterPro" id="IPR009057">
    <property type="entry name" value="Homeodomain-like_sf"/>
</dbReference>
<accession>A0AAI9SUG4</accession>
<dbReference type="GeneID" id="73381791"/>
<feature type="compositionally biased region" description="Basic and acidic residues" evidence="4">
    <location>
        <begin position="29"/>
        <end position="43"/>
    </location>
</feature>
<feature type="compositionally biased region" description="Basic and acidic residues" evidence="4">
    <location>
        <begin position="96"/>
        <end position="155"/>
    </location>
</feature>
<feature type="domain" description="Myb-like" evidence="5">
    <location>
        <begin position="365"/>
        <end position="409"/>
    </location>
</feature>
<dbReference type="GO" id="GO:0000976">
    <property type="term" value="F:transcription cis-regulatory region binding"/>
    <property type="evidence" value="ECO:0007669"/>
    <property type="project" value="TreeGrafter"/>
</dbReference>
<dbReference type="PANTHER" id="PTHR46380:SF2">
    <property type="entry name" value="CYCLIN-D-BINDING MYB-LIKE TRANSCRIPTION FACTOR 1"/>
    <property type="match status" value="1"/>
</dbReference>
<dbReference type="CDD" id="cd00167">
    <property type="entry name" value="SANT"/>
    <property type="match status" value="2"/>
</dbReference>
<dbReference type="InterPro" id="IPR001005">
    <property type="entry name" value="SANT/Myb"/>
</dbReference>
<dbReference type="GO" id="GO:0005634">
    <property type="term" value="C:nucleus"/>
    <property type="evidence" value="ECO:0007669"/>
    <property type="project" value="UniProtKB-SubCell"/>
</dbReference>
<dbReference type="InterPro" id="IPR051651">
    <property type="entry name" value="DMTF1_DNA-bind_reg"/>
</dbReference>
<comment type="subcellular location">
    <subcellularLocation>
        <location evidence="1">Nucleus</location>
    </subcellularLocation>
</comment>
<dbReference type="EMBL" id="JAHUZD010000138">
    <property type="protein sequence ID" value="KAI3403116.2"/>
    <property type="molecule type" value="Genomic_DNA"/>
</dbReference>